<evidence type="ECO:0000256" key="7">
    <source>
        <dbReference type="ARBA" id="ARBA00022840"/>
    </source>
</evidence>
<dbReference type="Pfam" id="PF00625">
    <property type="entry name" value="Guanylate_kin"/>
    <property type="match status" value="1"/>
</dbReference>
<comment type="subcellular location">
    <subcellularLocation>
        <location evidence="9">Cytoplasm</location>
    </subcellularLocation>
</comment>
<reference evidence="11 12" key="1">
    <citation type="submission" date="2022-04" db="EMBL/GenBank/DDBJ databases">
        <title>Positive selection, recombination, and allopatry shape intraspecific diversity of widespread and dominant cyanobacteria.</title>
        <authorList>
            <person name="Wei J."/>
            <person name="Shu W."/>
            <person name="Hu C."/>
        </authorList>
    </citation>
    <scope>NUCLEOTIDE SEQUENCE [LARGE SCALE GENOMIC DNA]</scope>
    <source>
        <strain evidence="11 12">GB2-A4</strain>
    </source>
</reference>
<keyword evidence="5 9" id="KW-0547">Nucleotide-binding</keyword>
<dbReference type="PROSITE" id="PS50052">
    <property type="entry name" value="GUANYLATE_KINASE_2"/>
    <property type="match status" value="1"/>
</dbReference>
<dbReference type="InterPro" id="IPR027417">
    <property type="entry name" value="P-loop_NTPase"/>
</dbReference>
<evidence type="ECO:0000313" key="11">
    <source>
        <dbReference type="EMBL" id="MEP0817208.1"/>
    </source>
</evidence>
<dbReference type="HAMAP" id="MF_00328">
    <property type="entry name" value="Guanylate_kinase"/>
    <property type="match status" value="1"/>
</dbReference>
<protein>
    <recommendedName>
        <fullName evidence="3 9">Guanylate kinase</fullName>
        <ecNumber evidence="2 9">2.7.4.8</ecNumber>
    </recommendedName>
    <alternativeName>
        <fullName evidence="8 9">GMP kinase</fullName>
    </alternativeName>
</protein>
<evidence type="ECO:0000256" key="4">
    <source>
        <dbReference type="ARBA" id="ARBA00022679"/>
    </source>
</evidence>
<evidence type="ECO:0000313" key="12">
    <source>
        <dbReference type="Proteomes" id="UP001464891"/>
    </source>
</evidence>
<name>A0ABV0J7H4_9CYAN</name>
<proteinExistence type="inferred from homology"/>
<dbReference type="SUPFAM" id="SSF52540">
    <property type="entry name" value="P-loop containing nucleoside triphosphate hydrolases"/>
    <property type="match status" value="1"/>
</dbReference>
<sequence>MQAGKLVVLTGPSGVGKGTLLRSLLQRHPDLYVSISVTTRAPRPGEVDGQHYYFVNRTEFERMVAGGELLEWAEFAGNYYGTPRLAVEQQVQQGKCVILEIELEGARQVRQTFPTAFRIFILPPSLNELEFRIRNRGQDSEDAIARRLQRARAEIDAASEFDIQIINDDFEKALTEIEAALLAPVHCYSA</sequence>
<evidence type="ECO:0000259" key="10">
    <source>
        <dbReference type="PROSITE" id="PS50052"/>
    </source>
</evidence>
<dbReference type="InterPro" id="IPR008145">
    <property type="entry name" value="GK/Ca_channel_bsu"/>
</dbReference>
<evidence type="ECO:0000256" key="9">
    <source>
        <dbReference type="HAMAP-Rule" id="MF_00328"/>
    </source>
</evidence>
<dbReference type="PANTHER" id="PTHR23117:SF13">
    <property type="entry name" value="GUANYLATE KINASE"/>
    <property type="match status" value="1"/>
</dbReference>
<keyword evidence="4 9" id="KW-0808">Transferase</keyword>
<dbReference type="GO" id="GO:0004385">
    <property type="term" value="F:GMP kinase activity"/>
    <property type="evidence" value="ECO:0007669"/>
    <property type="project" value="UniProtKB-EC"/>
</dbReference>
<evidence type="ECO:0000256" key="8">
    <source>
        <dbReference type="ARBA" id="ARBA00030128"/>
    </source>
</evidence>
<dbReference type="InterPro" id="IPR017665">
    <property type="entry name" value="Guanylate_kinase"/>
</dbReference>
<keyword evidence="9" id="KW-0963">Cytoplasm</keyword>
<dbReference type="SMART" id="SM00072">
    <property type="entry name" value="GuKc"/>
    <property type="match status" value="1"/>
</dbReference>
<gene>
    <name evidence="9 11" type="primary">gmk</name>
    <name evidence="11" type="ORF">NC998_08880</name>
</gene>
<dbReference type="PROSITE" id="PS00856">
    <property type="entry name" value="GUANYLATE_KINASE_1"/>
    <property type="match status" value="1"/>
</dbReference>
<dbReference type="InterPro" id="IPR020590">
    <property type="entry name" value="Guanylate_kinase_CS"/>
</dbReference>
<evidence type="ECO:0000256" key="6">
    <source>
        <dbReference type="ARBA" id="ARBA00022777"/>
    </source>
</evidence>
<dbReference type="EC" id="2.7.4.8" evidence="2 9"/>
<dbReference type="PANTHER" id="PTHR23117">
    <property type="entry name" value="GUANYLATE KINASE-RELATED"/>
    <property type="match status" value="1"/>
</dbReference>
<keyword evidence="6 9" id="KW-0418">Kinase</keyword>
<organism evidence="11 12">
    <name type="scientific">Trichocoleus desertorum GB2-A4</name>
    <dbReference type="NCBI Taxonomy" id="2933944"/>
    <lineage>
        <taxon>Bacteria</taxon>
        <taxon>Bacillati</taxon>
        <taxon>Cyanobacteriota</taxon>
        <taxon>Cyanophyceae</taxon>
        <taxon>Leptolyngbyales</taxon>
        <taxon>Trichocoleusaceae</taxon>
        <taxon>Trichocoleus</taxon>
    </lineage>
</organism>
<keyword evidence="7 9" id="KW-0067">ATP-binding</keyword>
<dbReference type="Gene3D" id="3.30.63.10">
    <property type="entry name" value="Guanylate Kinase phosphate binding domain"/>
    <property type="match status" value="1"/>
</dbReference>
<dbReference type="NCBIfam" id="TIGR03263">
    <property type="entry name" value="guanyl_kin"/>
    <property type="match status" value="1"/>
</dbReference>
<comment type="catalytic activity">
    <reaction evidence="9">
        <text>GMP + ATP = GDP + ADP</text>
        <dbReference type="Rhea" id="RHEA:20780"/>
        <dbReference type="ChEBI" id="CHEBI:30616"/>
        <dbReference type="ChEBI" id="CHEBI:58115"/>
        <dbReference type="ChEBI" id="CHEBI:58189"/>
        <dbReference type="ChEBI" id="CHEBI:456216"/>
        <dbReference type="EC" id="2.7.4.8"/>
    </reaction>
</comment>
<dbReference type="RefSeq" id="WP_190437985.1">
    <property type="nucleotide sequence ID" value="NZ_JAMPKM010000004.1"/>
</dbReference>
<dbReference type="Proteomes" id="UP001464891">
    <property type="component" value="Unassembled WGS sequence"/>
</dbReference>
<evidence type="ECO:0000256" key="3">
    <source>
        <dbReference type="ARBA" id="ARBA00016296"/>
    </source>
</evidence>
<dbReference type="Gene3D" id="3.40.50.300">
    <property type="entry name" value="P-loop containing nucleotide triphosphate hydrolases"/>
    <property type="match status" value="1"/>
</dbReference>
<evidence type="ECO:0000256" key="2">
    <source>
        <dbReference type="ARBA" id="ARBA00012961"/>
    </source>
</evidence>
<dbReference type="CDD" id="cd00071">
    <property type="entry name" value="GMPK"/>
    <property type="match status" value="1"/>
</dbReference>
<evidence type="ECO:0000256" key="1">
    <source>
        <dbReference type="ARBA" id="ARBA00005790"/>
    </source>
</evidence>
<dbReference type="InterPro" id="IPR008144">
    <property type="entry name" value="Guanylate_kin-like_dom"/>
</dbReference>
<accession>A0ABV0J7H4</accession>
<comment type="function">
    <text evidence="9">Essential for recycling GMP and indirectly, cGMP.</text>
</comment>
<comment type="caution">
    <text evidence="11">The sequence shown here is derived from an EMBL/GenBank/DDBJ whole genome shotgun (WGS) entry which is preliminary data.</text>
</comment>
<feature type="binding site" evidence="9">
    <location>
        <begin position="11"/>
        <end position="18"/>
    </location>
    <ligand>
        <name>ATP</name>
        <dbReference type="ChEBI" id="CHEBI:30616"/>
    </ligand>
</feature>
<dbReference type="EMBL" id="JAMPKM010000004">
    <property type="protein sequence ID" value="MEP0817208.1"/>
    <property type="molecule type" value="Genomic_DNA"/>
</dbReference>
<evidence type="ECO:0000256" key="5">
    <source>
        <dbReference type="ARBA" id="ARBA00022741"/>
    </source>
</evidence>
<feature type="domain" description="Guanylate kinase-like" evidence="10">
    <location>
        <begin position="4"/>
        <end position="182"/>
    </location>
</feature>
<comment type="similarity">
    <text evidence="1 9">Belongs to the guanylate kinase family.</text>
</comment>
<keyword evidence="12" id="KW-1185">Reference proteome</keyword>